<evidence type="ECO:0000256" key="4">
    <source>
        <dbReference type="ARBA" id="ARBA00023002"/>
    </source>
</evidence>
<dbReference type="OrthoDB" id="655030at2759"/>
<comment type="caution">
    <text evidence="7">The sequence shown here is derived from an EMBL/GenBank/DDBJ whole genome shotgun (WGS) entry which is preliminary data.</text>
</comment>
<keyword evidence="3" id="KW-0274">FAD</keyword>
<dbReference type="PRINTS" id="PR00420">
    <property type="entry name" value="RNGMNOXGNASE"/>
</dbReference>
<dbReference type="GO" id="GO:0004497">
    <property type="term" value="F:monooxygenase activity"/>
    <property type="evidence" value="ECO:0007669"/>
    <property type="project" value="InterPro"/>
</dbReference>
<gene>
    <name evidence="7" type="ORF">BG011_009797</name>
</gene>
<dbReference type="Pfam" id="PF01494">
    <property type="entry name" value="FAD_binding_3"/>
    <property type="match status" value="1"/>
</dbReference>
<feature type="domain" description="FAD-binding" evidence="6">
    <location>
        <begin position="6"/>
        <end position="120"/>
    </location>
</feature>
<reference evidence="7" key="1">
    <citation type="journal article" date="2020" name="Fungal Divers.">
        <title>Resolving the Mortierellaceae phylogeny through synthesis of multi-gene phylogenetics and phylogenomics.</title>
        <authorList>
            <person name="Vandepol N."/>
            <person name="Liber J."/>
            <person name="Desiro A."/>
            <person name="Na H."/>
            <person name="Kennedy M."/>
            <person name="Barry K."/>
            <person name="Grigoriev I.V."/>
            <person name="Miller A.N."/>
            <person name="O'Donnell K."/>
            <person name="Stajich J.E."/>
            <person name="Bonito G."/>
        </authorList>
    </citation>
    <scope>NUCLEOTIDE SEQUENCE</scope>
    <source>
        <strain evidence="7">KOD948</strain>
    </source>
</reference>
<dbReference type="InterPro" id="IPR036188">
    <property type="entry name" value="FAD/NAD-bd_sf"/>
</dbReference>
<dbReference type="Proteomes" id="UP000726737">
    <property type="component" value="Unassembled WGS sequence"/>
</dbReference>
<dbReference type="GO" id="GO:0071949">
    <property type="term" value="F:FAD binding"/>
    <property type="evidence" value="ECO:0007669"/>
    <property type="project" value="InterPro"/>
</dbReference>
<dbReference type="InterPro" id="IPR050562">
    <property type="entry name" value="FAD_mOase_fung"/>
</dbReference>
<dbReference type="SUPFAM" id="SSF51905">
    <property type="entry name" value="FAD/NAD(P)-binding domain"/>
    <property type="match status" value="1"/>
</dbReference>
<dbReference type="AlphaFoldDB" id="A0A9P6U7B3"/>
<feature type="non-terminal residue" evidence="7">
    <location>
        <position position="344"/>
    </location>
</feature>
<evidence type="ECO:0000313" key="7">
    <source>
        <dbReference type="EMBL" id="KAG0262757.1"/>
    </source>
</evidence>
<protein>
    <recommendedName>
        <fullName evidence="6">FAD-binding domain-containing protein</fullName>
    </recommendedName>
</protein>
<accession>A0A9P6U7B3</accession>
<name>A0A9P6U7B3_9FUNG</name>
<keyword evidence="8" id="KW-1185">Reference proteome</keyword>
<dbReference type="InterPro" id="IPR002938">
    <property type="entry name" value="FAD-bd"/>
</dbReference>
<keyword evidence="2" id="KW-0285">Flavoprotein</keyword>
<feature type="compositionally biased region" description="Low complexity" evidence="5">
    <location>
        <begin position="146"/>
        <end position="172"/>
    </location>
</feature>
<dbReference type="PANTHER" id="PTHR47356:SF2">
    <property type="entry name" value="FAD-BINDING DOMAIN-CONTAINING PROTEIN-RELATED"/>
    <property type="match status" value="1"/>
</dbReference>
<feature type="region of interest" description="Disordered" evidence="5">
    <location>
        <begin position="144"/>
        <end position="177"/>
    </location>
</feature>
<dbReference type="PANTHER" id="PTHR47356">
    <property type="entry name" value="FAD-DEPENDENT MONOOXYGENASE ASQG-RELATED"/>
    <property type="match status" value="1"/>
</dbReference>
<organism evidence="7 8">
    <name type="scientific">Mortierella polycephala</name>
    <dbReference type="NCBI Taxonomy" id="41804"/>
    <lineage>
        <taxon>Eukaryota</taxon>
        <taxon>Fungi</taxon>
        <taxon>Fungi incertae sedis</taxon>
        <taxon>Mucoromycota</taxon>
        <taxon>Mortierellomycotina</taxon>
        <taxon>Mortierellomycetes</taxon>
        <taxon>Mortierellales</taxon>
        <taxon>Mortierellaceae</taxon>
        <taxon>Mortierella</taxon>
    </lineage>
</organism>
<evidence type="ECO:0000256" key="2">
    <source>
        <dbReference type="ARBA" id="ARBA00022630"/>
    </source>
</evidence>
<proteinExistence type="inferred from homology"/>
<evidence type="ECO:0000313" key="8">
    <source>
        <dbReference type="Proteomes" id="UP000726737"/>
    </source>
</evidence>
<evidence type="ECO:0000256" key="5">
    <source>
        <dbReference type="SAM" id="MobiDB-lite"/>
    </source>
</evidence>
<dbReference type="Gene3D" id="3.50.50.60">
    <property type="entry name" value="FAD/NAD(P)-binding domain"/>
    <property type="match status" value="2"/>
</dbReference>
<comment type="similarity">
    <text evidence="1">Belongs to the paxM FAD-dependent monooxygenase family.</text>
</comment>
<evidence type="ECO:0000256" key="3">
    <source>
        <dbReference type="ARBA" id="ARBA00022827"/>
    </source>
</evidence>
<evidence type="ECO:0000259" key="6">
    <source>
        <dbReference type="Pfam" id="PF01494"/>
    </source>
</evidence>
<evidence type="ECO:0000256" key="1">
    <source>
        <dbReference type="ARBA" id="ARBA00007992"/>
    </source>
</evidence>
<keyword evidence="4" id="KW-0560">Oxidoreductase</keyword>
<dbReference type="EMBL" id="JAAAJA010000090">
    <property type="protein sequence ID" value="KAG0262757.1"/>
    <property type="molecule type" value="Genomic_DNA"/>
</dbReference>
<sequence>MPNSTTKVLIAGGGLGGLVLALLLQRAGIDYLILEQSVLIRPIGSVIVLSPQVLPLMEQLGLLDEIQSLALPCGDITFLRNDLSTIGKIVFNAKNMDHKERYGHYDQCIPRPDLYNILLSQIPKGRLRLGKRVVNFTNVQRHSHISQSSSSTSSVKQKSTSSVNVDSNSYSDPTEPDKIMVRCSDGTFFYGDILVGADGVSSAVRQSLYRQLKKDGTLPKADQEEQQYRQVSLVGVTNSLNPRRYPNLNKEFSQFKVVLNKNSPFMSWFMPIPGNRYCWMVTRTLDEPVTITSGNSSYADWGPDATEEMSKAIRNLVGPEGGTVGDLVDSTDRHLISKVMLEQR</sequence>